<keyword evidence="1" id="KW-0812">Transmembrane</keyword>
<dbReference type="InterPro" id="IPR052165">
    <property type="entry name" value="Membrane_assoc_protease"/>
</dbReference>
<dbReference type="PANTHER" id="PTHR33507">
    <property type="entry name" value="INNER MEMBRANE PROTEIN YBBJ"/>
    <property type="match status" value="1"/>
</dbReference>
<keyword evidence="3" id="KW-1185">Reference proteome</keyword>
<keyword evidence="1" id="KW-0472">Membrane</keyword>
<protein>
    <submittedName>
        <fullName evidence="2">Inner membrane protein YbbJ</fullName>
    </submittedName>
</protein>
<dbReference type="OrthoDB" id="7863671at2"/>
<dbReference type="PANTHER" id="PTHR33507:SF3">
    <property type="entry name" value="INNER MEMBRANE PROTEIN YBBJ"/>
    <property type="match status" value="1"/>
</dbReference>
<name>A0A2Z2P3P2_9GAMM</name>
<dbReference type="GO" id="GO:0005886">
    <property type="term" value="C:plasma membrane"/>
    <property type="evidence" value="ECO:0007669"/>
    <property type="project" value="TreeGrafter"/>
</dbReference>
<evidence type="ECO:0000313" key="2">
    <source>
        <dbReference type="EMBL" id="ASJ74424.1"/>
    </source>
</evidence>
<evidence type="ECO:0000313" key="3">
    <source>
        <dbReference type="Proteomes" id="UP000250079"/>
    </source>
</evidence>
<organism evidence="2 3">
    <name type="scientific">Granulosicoccus antarcticus IMCC3135</name>
    <dbReference type="NCBI Taxonomy" id="1192854"/>
    <lineage>
        <taxon>Bacteria</taxon>
        <taxon>Pseudomonadati</taxon>
        <taxon>Pseudomonadota</taxon>
        <taxon>Gammaproteobacteria</taxon>
        <taxon>Chromatiales</taxon>
        <taxon>Granulosicoccaceae</taxon>
        <taxon>Granulosicoccus</taxon>
    </lineage>
</organism>
<dbReference type="EMBL" id="CP018632">
    <property type="protein sequence ID" value="ASJ74424.1"/>
    <property type="molecule type" value="Genomic_DNA"/>
</dbReference>
<dbReference type="Gene3D" id="2.40.50.140">
    <property type="entry name" value="Nucleic acid-binding proteins"/>
    <property type="match status" value="1"/>
</dbReference>
<feature type="transmembrane region" description="Helical" evidence="1">
    <location>
        <begin position="6"/>
        <end position="26"/>
    </location>
</feature>
<evidence type="ECO:0000256" key="1">
    <source>
        <dbReference type="SAM" id="Phobius"/>
    </source>
</evidence>
<dbReference type="RefSeq" id="WP_088919460.1">
    <property type="nucleotide sequence ID" value="NZ_CP018632.1"/>
</dbReference>
<reference evidence="2 3" key="1">
    <citation type="submission" date="2016-12" db="EMBL/GenBank/DDBJ databases">
        <authorList>
            <person name="Song W.-J."/>
            <person name="Kurnit D.M."/>
        </authorList>
    </citation>
    <scope>NUCLEOTIDE SEQUENCE [LARGE SCALE GENOMIC DNA]</scope>
    <source>
        <strain evidence="2 3">IMCC3135</strain>
    </source>
</reference>
<sequence length="159" mass="16944">MDTLFTNQATLWLTIGFALLAIEAVAFGFTSGLLLFGSLGAILTGALLWLAIVPNTFIAAVACFAISTALITVILWRPLKRLQSGAELGHDRSSDLIGHSFILSSDIDNEQSGNQKYSGINWRVEPAEELADKSIAAGTRVCVTAVSVGVFFVQPTEQA</sequence>
<accession>A0A2Z2P3P2</accession>
<dbReference type="KEGG" id="gai:IMCC3135_21740"/>
<proteinExistence type="predicted"/>
<feature type="transmembrane region" description="Helical" evidence="1">
    <location>
        <begin position="57"/>
        <end position="76"/>
    </location>
</feature>
<dbReference type="InterPro" id="IPR012340">
    <property type="entry name" value="NA-bd_OB-fold"/>
</dbReference>
<gene>
    <name evidence="2" type="primary">ybbJ</name>
    <name evidence="2" type="ORF">IMCC3135_21740</name>
</gene>
<feature type="transmembrane region" description="Helical" evidence="1">
    <location>
        <begin position="33"/>
        <end position="51"/>
    </location>
</feature>
<dbReference type="AlphaFoldDB" id="A0A2Z2P3P2"/>
<dbReference type="Proteomes" id="UP000250079">
    <property type="component" value="Chromosome"/>
</dbReference>
<keyword evidence="1" id="KW-1133">Transmembrane helix</keyword>